<dbReference type="Pfam" id="PF07282">
    <property type="entry name" value="Cas12f1-like_TNB"/>
    <property type="match status" value="1"/>
</dbReference>
<dbReference type="GeneID" id="8365121"/>
<sequence>MPKKKNKLPTEIVLTYKVKHNYDLKNLPDDFIKTSQKAVDIIWNNINWKEKTVKHRYKIGKKKYKYYTTTRLIPEIPKDKDFKRELRNRLLKGWEFASHYVDGAIKVAYSAIESWKSNYLNGKRGRNKPIFKRPFVRVKTTLMKYDKEKGVIRITIKPRKEYLILNIKNEWFFDRVEDFNIGEVILKDNEALITFKKPLDLSDRKVVIGVDSNLKSLDLYHPIEGWIRIDLSELHRIKRVYDVIIDKLKSIYKKAPKRIGKLLKKYWNRRRNRVEDFINKLTSQLPKLFPDAIFIFEDLDKFNMYKNSDFNRDLNRTNWRKIAKKLEYKSVVLYVNPHYTSKTCPVCGSKMKSQEGQVVKCDKCGVFDRQFVGCFNIFKRGVELTKKLLGGVGVPVAGVESDDLLSNEPRGELRPMKPNPNVEAKLPVREIFDFPLMVYTVDLNGKVLKSIIVHE</sequence>
<dbReference type="STRING" id="573064.Mefer_0450"/>
<evidence type="ECO:0000256" key="1">
    <source>
        <dbReference type="ARBA" id="ARBA00023125"/>
    </source>
</evidence>
<dbReference type="HOGENOM" id="CLU_032903_3_4_2"/>
<reference evidence="3" key="1">
    <citation type="submission" date="2009-08" db="EMBL/GenBank/DDBJ databases">
        <title>Complete sequence of chromosome of Methanocaldococcus fervens AG86.</title>
        <authorList>
            <consortium name="US DOE Joint Genome Institute"/>
            <person name="Lucas S."/>
            <person name="Copeland A."/>
            <person name="Lapidus A."/>
            <person name="Glavina del Rio T."/>
            <person name="Tice H."/>
            <person name="Bruce D."/>
            <person name="Goodwin L."/>
            <person name="Pitluck S."/>
            <person name="Chertkov O."/>
            <person name="Detter J.C."/>
            <person name="Han C."/>
            <person name="Tapia R."/>
            <person name="Larimer F."/>
            <person name="Land M."/>
            <person name="Hauser L."/>
            <person name="Kyrpides N."/>
            <person name="Ovchinnikova G."/>
            <person name="Lupa-Sieprawska M."/>
            <person name="Whitman W.B."/>
        </authorList>
    </citation>
    <scope>NUCLEOTIDE SEQUENCE [LARGE SCALE GENOMIC DNA]</scope>
    <source>
        <strain evidence="3">AG86</strain>
    </source>
</reference>
<evidence type="ECO:0000313" key="3">
    <source>
        <dbReference type="EMBL" id="ACV24276.1"/>
    </source>
</evidence>
<name>C7P6U4_METFA</name>
<dbReference type="Proteomes" id="UP000001495">
    <property type="component" value="Chromosome"/>
</dbReference>
<gene>
    <name evidence="3" type="ordered locus">Mefer_0450</name>
</gene>
<dbReference type="RefSeq" id="WP_015791015.1">
    <property type="nucleotide sequence ID" value="NC_013156.1"/>
</dbReference>
<proteinExistence type="predicted"/>
<keyword evidence="1" id="KW-0238">DNA-binding</keyword>
<accession>C7P6U4</accession>
<dbReference type="InterPro" id="IPR010095">
    <property type="entry name" value="Cas12f1-like_TNB"/>
</dbReference>
<dbReference type="EMBL" id="CP001696">
    <property type="protein sequence ID" value="ACV24276.1"/>
    <property type="molecule type" value="Genomic_DNA"/>
</dbReference>
<dbReference type="NCBIfam" id="TIGR01766">
    <property type="entry name" value="IS200/IS605 family accessory protein TnpB-like domain"/>
    <property type="match status" value="1"/>
</dbReference>
<feature type="domain" description="Cas12f1-like TNB" evidence="2">
    <location>
        <begin position="319"/>
        <end position="377"/>
    </location>
</feature>
<dbReference type="GO" id="GO:0003677">
    <property type="term" value="F:DNA binding"/>
    <property type="evidence" value="ECO:0007669"/>
    <property type="project" value="UniProtKB-KW"/>
</dbReference>
<dbReference type="OrthoDB" id="65161at2157"/>
<protein>
    <submittedName>
        <fullName evidence="3">Transposase, IS605 OrfB family</fullName>
    </submittedName>
</protein>
<dbReference type="eggNOG" id="arCOG00679">
    <property type="taxonomic scope" value="Archaea"/>
</dbReference>
<keyword evidence="4" id="KW-1185">Reference proteome</keyword>
<organism evidence="3 4">
    <name type="scientific">Methanocaldococcus fervens (strain DSM 4213 / JCM 15782 / AG86)</name>
    <name type="common">Methanococcus fervens</name>
    <dbReference type="NCBI Taxonomy" id="573064"/>
    <lineage>
        <taxon>Archaea</taxon>
        <taxon>Methanobacteriati</taxon>
        <taxon>Methanobacteriota</taxon>
        <taxon>Methanomada group</taxon>
        <taxon>Methanococci</taxon>
        <taxon>Methanococcales</taxon>
        <taxon>Methanocaldococcaceae</taxon>
        <taxon>Methanocaldococcus</taxon>
    </lineage>
</organism>
<dbReference type="KEGG" id="mfe:Mefer_0450"/>
<evidence type="ECO:0000313" key="4">
    <source>
        <dbReference type="Proteomes" id="UP000001495"/>
    </source>
</evidence>
<evidence type="ECO:0000259" key="2">
    <source>
        <dbReference type="Pfam" id="PF07282"/>
    </source>
</evidence>
<dbReference type="AlphaFoldDB" id="C7P6U4"/>